<dbReference type="RefSeq" id="WP_198498890.1">
    <property type="nucleotide sequence ID" value="NZ_CP065989.1"/>
</dbReference>
<keyword evidence="1" id="KW-0472">Membrane</keyword>
<reference evidence="3 4" key="1">
    <citation type="submission" date="2020-12" db="EMBL/GenBank/DDBJ databases">
        <title>FDA dAtabase for Regulatory Grade micrObial Sequences (FDA-ARGOS): Supporting development and validation of Infectious Disease Dx tests.</title>
        <authorList>
            <person name="Sproer C."/>
            <person name="Gronow S."/>
            <person name="Severitt S."/>
            <person name="Schroder I."/>
            <person name="Tallon L."/>
            <person name="Sadzewicz L."/>
            <person name="Zhao X."/>
            <person name="Boylan J."/>
            <person name="Ott S."/>
            <person name="Bowen H."/>
            <person name="Vavikolanu K."/>
            <person name="Mehta A."/>
            <person name="Aluvathingal J."/>
            <person name="Nadendla S."/>
            <person name="Lowell S."/>
            <person name="Myers T."/>
            <person name="Yan Y."/>
            <person name="Sichtig H."/>
        </authorList>
    </citation>
    <scope>NUCLEOTIDE SEQUENCE [LARGE SCALE GENOMIC DNA]</scope>
    <source>
        <strain evidence="3 4">FDAARGOS_990</strain>
    </source>
</reference>
<gene>
    <name evidence="3" type="ORF">I6H47_13110</name>
</gene>
<sequence>MVAHALFIAVTAVIAGGLAALLVATPARWLADDADLTALTGSRAFRPSLLILAAVALAAVAAALFPIDQAIPHPPEWTAHAPGSGTTLTPPHPTGIDFALTSLSLGAGAAATPVLLVTDLLIRRLPDRIVYPLIALLGAAFITGILVGNSTLWWFALLGAIVGILLFGAIHLVGRLVRKPTMGLGDVKLAFVVAGVSGLFSPWAPLVVLLFSVLIAGVWALIAGLRAHDLKATTIPFGPAMLSGLWLGSVGAPFVL</sequence>
<organism evidence="3 4">
    <name type="scientific">Brevibacterium casei</name>
    <dbReference type="NCBI Taxonomy" id="33889"/>
    <lineage>
        <taxon>Bacteria</taxon>
        <taxon>Bacillati</taxon>
        <taxon>Actinomycetota</taxon>
        <taxon>Actinomycetes</taxon>
        <taxon>Micrococcales</taxon>
        <taxon>Brevibacteriaceae</taxon>
        <taxon>Brevibacterium</taxon>
    </lineage>
</organism>
<dbReference type="AlphaFoldDB" id="A0A7T3ZXY1"/>
<feature type="transmembrane region" description="Helical" evidence="1">
    <location>
        <begin position="153"/>
        <end position="174"/>
    </location>
</feature>
<evidence type="ECO:0000256" key="1">
    <source>
        <dbReference type="SAM" id="Phobius"/>
    </source>
</evidence>
<feature type="transmembrane region" description="Helical" evidence="1">
    <location>
        <begin position="181"/>
        <end position="200"/>
    </location>
</feature>
<dbReference type="Pfam" id="PF01478">
    <property type="entry name" value="Peptidase_A24"/>
    <property type="match status" value="1"/>
</dbReference>
<feature type="domain" description="Prepilin type IV endopeptidase peptidase" evidence="2">
    <location>
        <begin position="114"/>
        <end position="220"/>
    </location>
</feature>
<dbReference type="Proteomes" id="UP000595374">
    <property type="component" value="Chromosome"/>
</dbReference>
<dbReference type="InterPro" id="IPR000045">
    <property type="entry name" value="Prepilin_IV_endopep_pep"/>
</dbReference>
<dbReference type="EMBL" id="CP065989">
    <property type="protein sequence ID" value="QQB13725.1"/>
    <property type="molecule type" value="Genomic_DNA"/>
</dbReference>
<dbReference type="Gene3D" id="1.20.120.1220">
    <property type="match status" value="1"/>
</dbReference>
<keyword evidence="1" id="KW-0812">Transmembrane</keyword>
<feature type="transmembrane region" description="Helical" evidence="1">
    <location>
        <begin position="129"/>
        <end position="147"/>
    </location>
</feature>
<accession>A0A7T3ZXY1</accession>
<dbReference type="GO" id="GO:0004190">
    <property type="term" value="F:aspartic-type endopeptidase activity"/>
    <property type="evidence" value="ECO:0007669"/>
    <property type="project" value="InterPro"/>
</dbReference>
<proteinExistence type="predicted"/>
<dbReference type="GO" id="GO:0016020">
    <property type="term" value="C:membrane"/>
    <property type="evidence" value="ECO:0007669"/>
    <property type="project" value="InterPro"/>
</dbReference>
<evidence type="ECO:0000313" key="4">
    <source>
        <dbReference type="Proteomes" id="UP000595374"/>
    </source>
</evidence>
<evidence type="ECO:0000259" key="2">
    <source>
        <dbReference type="Pfam" id="PF01478"/>
    </source>
</evidence>
<feature type="transmembrane region" description="Helical" evidence="1">
    <location>
        <begin position="48"/>
        <end position="67"/>
    </location>
</feature>
<feature type="transmembrane region" description="Helical" evidence="1">
    <location>
        <begin position="98"/>
        <end position="122"/>
    </location>
</feature>
<evidence type="ECO:0000313" key="3">
    <source>
        <dbReference type="EMBL" id="QQB13725.1"/>
    </source>
</evidence>
<feature type="transmembrane region" description="Helical" evidence="1">
    <location>
        <begin position="237"/>
        <end position="255"/>
    </location>
</feature>
<protein>
    <submittedName>
        <fullName evidence="3">Prepilin peptidase</fullName>
    </submittedName>
</protein>
<keyword evidence="1" id="KW-1133">Transmembrane helix</keyword>
<name>A0A7T3ZXY1_9MICO</name>
<feature type="transmembrane region" description="Helical" evidence="1">
    <location>
        <begin position="6"/>
        <end position="27"/>
    </location>
</feature>